<dbReference type="Proteomes" id="UP000037088">
    <property type="component" value="Unassembled WGS sequence"/>
</dbReference>
<protein>
    <submittedName>
        <fullName evidence="4">Acetyltransferase</fullName>
    </submittedName>
</protein>
<keyword evidence="2" id="KW-0012">Acyltransferase</keyword>
<dbReference type="CDD" id="cd04301">
    <property type="entry name" value="NAT_SF"/>
    <property type="match status" value="1"/>
</dbReference>
<dbReference type="OrthoDB" id="9775804at2"/>
<dbReference type="PANTHER" id="PTHR43626">
    <property type="entry name" value="ACYL-COA N-ACYLTRANSFERASE"/>
    <property type="match status" value="1"/>
</dbReference>
<dbReference type="GO" id="GO:0005737">
    <property type="term" value="C:cytoplasm"/>
    <property type="evidence" value="ECO:0007669"/>
    <property type="project" value="TreeGrafter"/>
</dbReference>
<dbReference type="STRING" id="1560201.NG42_01375"/>
<dbReference type="PANTHER" id="PTHR43626:SF4">
    <property type="entry name" value="GCN5-RELATED N-ACETYLTRANSFERASE 2, CHLOROPLASTIC"/>
    <property type="match status" value="1"/>
</dbReference>
<gene>
    <name evidence="5" type="ORF">NG42_01375</name>
    <name evidence="4" type="ORF">NG43_13600</name>
</gene>
<accession>A0A0L7TAH1</accession>
<name>A0A0L7TAH1_9GAMM</name>
<reference evidence="6 7" key="1">
    <citation type="journal article" date="2015" name="Int. J. Syst. Evol. Microbiol.">
        <title>Erwinia iniecta sp. nov., isolated from Russian wheat aphids (Diuraphis noxia).</title>
        <authorList>
            <person name="Campillo T."/>
            <person name="Luna E."/>
            <person name="Portier P."/>
            <person name="Fischer-Le Saux M."/>
            <person name="Lapitan N."/>
            <person name="Tisserat N.A."/>
            <person name="Leach J.E."/>
        </authorList>
    </citation>
    <scope>NUCLEOTIDE SEQUENCE [LARGE SCALE GENOMIC DNA]</scope>
    <source>
        <strain evidence="5 7">B120</strain>
        <strain evidence="4 6">B149</strain>
    </source>
</reference>
<dbReference type="PATRIC" id="fig|1560201.3.peg.291"/>
<dbReference type="SUPFAM" id="SSF55729">
    <property type="entry name" value="Acyl-CoA N-acyltransferases (Nat)"/>
    <property type="match status" value="1"/>
</dbReference>
<comment type="caution">
    <text evidence="4">The sequence shown here is derived from an EMBL/GenBank/DDBJ whole genome shotgun (WGS) entry which is preliminary data.</text>
</comment>
<dbReference type="GO" id="GO:0008080">
    <property type="term" value="F:N-acetyltransferase activity"/>
    <property type="evidence" value="ECO:0007669"/>
    <property type="project" value="InterPro"/>
</dbReference>
<keyword evidence="7" id="KW-1185">Reference proteome</keyword>
<dbReference type="InterPro" id="IPR016181">
    <property type="entry name" value="Acyl_CoA_acyltransferase"/>
</dbReference>
<evidence type="ECO:0000256" key="1">
    <source>
        <dbReference type="ARBA" id="ARBA00022679"/>
    </source>
</evidence>
<dbReference type="PROSITE" id="PS51186">
    <property type="entry name" value="GNAT"/>
    <property type="match status" value="1"/>
</dbReference>
<dbReference type="Pfam" id="PF00583">
    <property type="entry name" value="Acetyltransf_1"/>
    <property type="match status" value="1"/>
</dbReference>
<evidence type="ECO:0000259" key="3">
    <source>
        <dbReference type="PROSITE" id="PS51186"/>
    </source>
</evidence>
<dbReference type="EMBL" id="JRXF01000020">
    <property type="protein sequence ID" value="KOC92369.1"/>
    <property type="molecule type" value="Genomic_DNA"/>
</dbReference>
<dbReference type="EMBL" id="JRXE01000002">
    <property type="protein sequence ID" value="KOC92443.1"/>
    <property type="molecule type" value="Genomic_DNA"/>
</dbReference>
<dbReference type="InterPro" id="IPR000182">
    <property type="entry name" value="GNAT_dom"/>
</dbReference>
<dbReference type="InterPro" id="IPR045039">
    <property type="entry name" value="NSI-like"/>
</dbReference>
<evidence type="ECO:0000313" key="4">
    <source>
        <dbReference type="EMBL" id="KOC92369.1"/>
    </source>
</evidence>
<evidence type="ECO:0000313" key="6">
    <source>
        <dbReference type="Proteomes" id="UP000036851"/>
    </source>
</evidence>
<sequence>MSFVLLTQNDNPMVNWQELAELIEKAGLGARDITSLKRAYQHSQFSWFGFNEGKLMATAHAISDLTWSSYLSDVVIDPAFQGKGYGRQLMQSILDTLSPFGKVIIYAMLDKTEFYQHLNFHPLNTAMVYAPDNTIIRLRAGGFIN</sequence>
<feature type="domain" description="N-acetyltransferase" evidence="3">
    <location>
        <begin position="1"/>
        <end position="141"/>
    </location>
</feature>
<dbReference type="AlphaFoldDB" id="A0A0L7TAH1"/>
<organism evidence="4 6">
    <name type="scientific">Winslowiella iniecta</name>
    <dbReference type="NCBI Taxonomy" id="1560201"/>
    <lineage>
        <taxon>Bacteria</taxon>
        <taxon>Pseudomonadati</taxon>
        <taxon>Pseudomonadota</taxon>
        <taxon>Gammaproteobacteria</taxon>
        <taxon>Enterobacterales</taxon>
        <taxon>Erwiniaceae</taxon>
        <taxon>Winslowiella</taxon>
    </lineage>
</organism>
<evidence type="ECO:0000313" key="7">
    <source>
        <dbReference type="Proteomes" id="UP000037088"/>
    </source>
</evidence>
<dbReference type="Gene3D" id="3.40.630.30">
    <property type="match status" value="1"/>
</dbReference>
<dbReference type="RefSeq" id="WP_052897008.1">
    <property type="nucleotide sequence ID" value="NZ_JRXE01000002.1"/>
</dbReference>
<dbReference type="Proteomes" id="UP000036851">
    <property type="component" value="Unassembled WGS sequence"/>
</dbReference>
<evidence type="ECO:0000313" key="5">
    <source>
        <dbReference type="EMBL" id="KOC92443.1"/>
    </source>
</evidence>
<proteinExistence type="predicted"/>
<evidence type="ECO:0000256" key="2">
    <source>
        <dbReference type="ARBA" id="ARBA00023315"/>
    </source>
</evidence>
<keyword evidence="1 4" id="KW-0808">Transferase</keyword>